<keyword evidence="2" id="KW-1185">Reference proteome</keyword>
<accession>A0A917Q163</accession>
<protein>
    <submittedName>
        <fullName evidence="1">Uncharacterized protein</fullName>
    </submittedName>
</protein>
<dbReference type="EMBL" id="BMPO01000008">
    <property type="protein sequence ID" value="GGK04878.1"/>
    <property type="molecule type" value="Genomic_DNA"/>
</dbReference>
<reference evidence="1" key="1">
    <citation type="journal article" date="2014" name="Int. J. Syst. Evol. Microbiol.">
        <title>Complete genome sequence of Corynebacterium casei LMG S-19264T (=DSM 44701T), isolated from a smear-ripened cheese.</title>
        <authorList>
            <consortium name="US DOE Joint Genome Institute (JGI-PGF)"/>
            <person name="Walter F."/>
            <person name="Albersmeier A."/>
            <person name="Kalinowski J."/>
            <person name="Ruckert C."/>
        </authorList>
    </citation>
    <scope>NUCLEOTIDE SEQUENCE</scope>
    <source>
        <strain evidence="1">JCM 30078</strain>
    </source>
</reference>
<sequence length="250" mass="28181">MLPNYSMPARRRRVSYLLLPLFLLIALGGCSRNQDHASISGNRSFANPGELFQTHSDRLATLAMRNNLHSLYRLLDKLYRRNPAEWHKTGLPTLEAAEKAVQLSIEQNRPPASLAGRKDIAALSYSLSDDFQGDRVGAFIYALGSMIITAHGGHTSFYITDVLDARFIHNAARNIEKATWMLANRQDLDGNPWLLSNEITENGRNLSFAVEFAKIVARLDLVTDILDERYRRIGVNYAHGLLFLNFLPVQ</sequence>
<evidence type="ECO:0000313" key="2">
    <source>
        <dbReference type="Proteomes" id="UP000635983"/>
    </source>
</evidence>
<organism evidence="1 2">
    <name type="scientific">Pseudomonas matsuisoli</name>
    <dbReference type="NCBI Taxonomy" id="1515666"/>
    <lineage>
        <taxon>Bacteria</taxon>
        <taxon>Pseudomonadati</taxon>
        <taxon>Pseudomonadota</taxon>
        <taxon>Gammaproteobacteria</taxon>
        <taxon>Pseudomonadales</taxon>
        <taxon>Pseudomonadaceae</taxon>
        <taxon>Pseudomonas</taxon>
    </lineage>
</organism>
<name>A0A917Q163_9PSED</name>
<evidence type="ECO:0000313" key="1">
    <source>
        <dbReference type="EMBL" id="GGK04878.1"/>
    </source>
</evidence>
<dbReference type="Proteomes" id="UP000635983">
    <property type="component" value="Unassembled WGS sequence"/>
</dbReference>
<dbReference type="AlphaFoldDB" id="A0A917Q163"/>
<gene>
    <name evidence="1" type="ORF">GCM10009304_33700</name>
</gene>
<reference evidence="1" key="2">
    <citation type="submission" date="2020-09" db="EMBL/GenBank/DDBJ databases">
        <authorList>
            <person name="Sun Q."/>
            <person name="Ohkuma M."/>
        </authorList>
    </citation>
    <scope>NUCLEOTIDE SEQUENCE</scope>
    <source>
        <strain evidence="1">JCM 30078</strain>
    </source>
</reference>
<comment type="caution">
    <text evidence="1">The sequence shown here is derived from an EMBL/GenBank/DDBJ whole genome shotgun (WGS) entry which is preliminary data.</text>
</comment>
<proteinExistence type="predicted"/>